<evidence type="ECO:0000313" key="2">
    <source>
        <dbReference type="EMBL" id="MDQ0288903.1"/>
    </source>
</evidence>
<dbReference type="InterPro" id="IPR002559">
    <property type="entry name" value="Transposase_11"/>
</dbReference>
<dbReference type="GO" id="GO:0004803">
    <property type="term" value="F:transposase activity"/>
    <property type="evidence" value="ECO:0007669"/>
    <property type="project" value="InterPro"/>
</dbReference>
<organism evidence="2 3">
    <name type="scientific">Oligosphaera ethanolica</name>
    <dbReference type="NCBI Taxonomy" id="760260"/>
    <lineage>
        <taxon>Bacteria</taxon>
        <taxon>Pseudomonadati</taxon>
        <taxon>Lentisphaerota</taxon>
        <taxon>Oligosphaeria</taxon>
        <taxon>Oligosphaerales</taxon>
        <taxon>Oligosphaeraceae</taxon>
        <taxon>Oligosphaera</taxon>
    </lineage>
</organism>
<comment type="caution">
    <text evidence="2">The sequence shown here is derived from an EMBL/GenBank/DDBJ whole genome shotgun (WGS) entry which is preliminary data.</text>
</comment>
<accession>A0AAE3VEA2</accession>
<name>A0AAE3VEA2_9BACT</name>
<feature type="domain" description="Transposase IS4-like" evidence="1">
    <location>
        <begin position="362"/>
        <end position="490"/>
    </location>
</feature>
<gene>
    <name evidence="2" type="ORF">J3R75_001010</name>
</gene>
<protein>
    <submittedName>
        <fullName evidence="2">IS5 family transposase</fullName>
    </submittedName>
</protein>
<evidence type="ECO:0000313" key="3">
    <source>
        <dbReference type="Proteomes" id="UP001238163"/>
    </source>
</evidence>
<dbReference type="GO" id="GO:0006313">
    <property type="term" value="P:DNA transposition"/>
    <property type="evidence" value="ECO:0007669"/>
    <property type="project" value="InterPro"/>
</dbReference>
<reference evidence="2" key="1">
    <citation type="submission" date="2023-07" db="EMBL/GenBank/DDBJ databases">
        <title>Genomic Encyclopedia of Type Strains, Phase IV (KMG-IV): sequencing the most valuable type-strain genomes for metagenomic binning, comparative biology and taxonomic classification.</title>
        <authorList>
            <person name="Goeker M."/>
        </authorList>
    </citation>
    <scope>NUCLEOTIDE SEQUENCE</scope>
    <source>
        <strain evidence="2">DSM 24202</strain>
    </source>
</reference>
<dbReference type="Pfam" id="PF01609">
    <property type="entry name" value="DDE_Tnp_1"/>
    <property type="match status" value="1"/>
</dbReference>
<dbReference type="RefSeq" id="WP_307260237.1">
    <property type="nucleotide sequence ID" value="NZ_JAUSVL010000001.1"/>
</dbReference>
<dbReference type="EMBL" id="JAUSVL010000001">
    <property type="protein sequence ID" value="MDQ0288903.1"/>
    <property type="molecule type" value="Genomic_DNA"/>
</dbReference>
<dbReference type="Proteomes" id="UP001238163">
    <property type="component" value="Unassembled WGS sequence"/>
</dbReference>
<sequence length="516" mass="57543">MECIFLFPNYQLFSTTPDSDLADFAAEMLAFIDRHGELLPLIDADLDAYGLRKKAQRARQRQAARAVLPALPALLSNIPEAEPSVAPRTLETGRPRMPALVVFLFLLMRGRYGSVSDQDACERFCEYKTIEAVLSPRGLRLPSRQALVDNLNAVTNATRQAILDAQLQDCLTEELDDFKEICVDSTAVCANSAFPNDASLAARSLQRAFIELWTLREQGVVTFTDGWMPSWKNTIVCLARDINMARGKKAPSKRRKLYRKMLDTMDKAMAPMKELYKTLFAEDAARLAPQLQAKRERHLLDGVQALVNAWKAGNQIRRRVFNHEAVPMDEKLLSLADADAALIIKGDRETVLGYRPGLARSRAGFIVDLALDKGNTADSGVLVKTIEAVTGRVGDVPEKVTTDDGYASQKNREAALKLGVKLITFSGAKGKKITPAGEWDSAEAIEQRARRSAVESLMAVMKDGYFFARMRRCGLENVRAEMLEKIIAYNVDRILMVRARKAKEAQEQEEKMRNTA</sequence>
<dbReference type="PANTHER" id="PTHR33408">
    <property type="entry name" value="TRANSPOSASE"/>
    <property type="match status" value="1"/>
</dbReference>
<proteinExistence type="predicted"/>
<dbReference type="AlphaFoldDB" id="A0AAE3VEA2"/>
<dbReference type="GO" id="GO:0003677">
    <property type="term" value="F:DNA binding"/>
    <property type="evidence" value="ECO:0007669"/>
    <property type="project" value="InterPro"/>
</dbReference>
<keyword evidence="3" id="KW-1185">Reference proteome</keyword>
<evidence type="ECO:0000259" key="1">
    <source>
        <dbReference type="Pfam" id="PF01609"/>
    </source>
</evidence>